<dbReference type="Proteomes" id="UP000055024">
    <property type="component" value="Unassembled WGS sequence"/>
</dbReference>
<sequence>MLLRIFIVHSLHVSATVATISKLTTAVWGLGRDEESTSQKSHHCGNCEIFHHIAVYELNA</sequence>
<dbReference type="EMBL" id="JYDP01000208">
    <property type="protein sequence ID" value="KRZ03002.1"/>
    <property type="molecule type" value="Genomic_DNA"/>
</dbReference>
<comment type="caution">
    <text evidence="2">The sequence shown here is derived from an EMBL/GenBank/DDBJ whole genome shotgun (WGS) entry which is preliminary data.</text>
</comment>
<evidence type="ECO:0000313" key="3">
    <source>
        <dbReference type="Proteomes" id="UP000055024"/>
    </source>
</evidence>
<organism evidence="2 3">
    <name type="scientific">Trichinella zimbabwensis</name>
    <dbReference type="NCBI Taxonomy" id="268475"/>
    <lineage>
        <taxon>Eukaryota</taxon>
        <taxon>Metazoa</taxon>
        <taxon>Ecdysozoa</taxon>
        <taxon>Nematoda</taxon>
        <taxon>Enoplea</taxon>
        <taxon>Dorylaimia</taxon>
        <taxon>Trichinellida</taxon>
        <taxon>Trichinellidae</taxon>
        <taxon>Trichinella</taxon>
    </lineage>
</organism>
<proteinExistence type="predicted"/>
<reference evidence="2 3" key="1">
    <citation type="submission" date="2015-01" db="EMBL/GenBank/DDBJ databases">
        <title>Evolution of Trichinella species and genotypes.</title>
        <authorList>
            <person name="Korhonen P.K."/>
            <person name="Edoardo P."/>
            <person name="Giuseppe L.R."/>
            <person name="Gasser R.B."/>
        </authorList>
    </citation>
    <scope>NUCLEOTIDE SEQUENCE [LARGE SCALE GENOMIC DNA]</scope>
    <source>
        <strain evidence="2">ISS1029</strain>
    </source>
</reference>
<accession>A0A0V1GYG3</accession>
<evidence type="ECO:0000256" key="1">
    <source>
        <dbReference type="SAM" id="SignalP"/>
    </source>
</evidence>
<evidence type="ECO:0000313" key="2">
    <source>
        <dbReference type="EMBL" id="KRZ03002.1"/>
    </source>
</evidence>
<dbReference type="AlphaFoldDB" id="A0A0V1GYG3"/>
<keyword evidence="1" id="KW-0732">Signal</keyword>
<protein>
    <submittedName>
        <fullName evidence="2">Uncharacterized protein</fullName>
    </submittedName>
</protein>
<keyword evidence="3" id="KW-1185">Reference proteome</keyword>
<gene>
    <name evidence="2" type="ORF">T11_6302</name>
</gene>
<feature type="chain" id="PRO_5006878682" evidence="1">
    <location>
        <begin position="19"/>
        <end position="60"/>
    </location>
</feature>
<name>A0A0V1GYG3_9BILA</name>
<feature type="signal peptide" evidence="1">
    <location>
        <begin position="1"/>
        <end position="18"/>
    </location>
</feature>